<reference evidence="1 3" key="1">
    <citation type="journal article" date="2012" name="BMC Genomics">
        <title>Comparative genomics of the white-rot fungi, Phanerochaete carnosa and P. chrysosporium, to elucidate the genetic basis of the distinct wood types they colonize.</title>
        <authorList>
            <person name="Suzuki H."/>
            <person name="MacDonald J."/>
            <person name="Syed K."/>
            <person name="Salamov A."/>
            <person name="Hori C."/>
            <person name="Aerts A."/>
            <person name="Henrissat B."/>
            <person name="Wiebenga A."/>
            <person name="vanKuyk P.A."/>
            <person name="Barry K."/>
            <person name="Lindquist E."/>
            <person name="LaButti K."/>
            <person name="Lapidus A."/>
            <person name="Lucas S."/>
            <person name="Coutinho P."/>
            <person name="Gong Y."/>
            <person name="Samejima M."/>
            <person name="Mahadevan R."/>
            <person name="Abou-Zaid M."/>
            <person name="de Vries R.P."/>
            <person name="Igarashi K."/>
            <person name="Yadav J.S."/>
            <person name="Grigoriev I.V."/>
            <person name="Master E.R."/>
        </authorList>
    </citation>
    <scope>NUCLEOTIDE SEQUENCE [LARGE SCALE GENOMIC DNA]</scope>
    <source>
        <strain evidence="1 3">HHB-10118-sp</strain>
    </source>
</reference>
<dbReference type="OrthoDB" id="2803068at2759"/>
<gene>
    <name evidence="2" type="ORF">PHACADRAFT_258902</name>
    <name evidence="1" type="ORF">PHACADRAFT_266395</name>
</gene>
<dbReference type="RefSeq" id="XP_007397475.1">
    <property type="nucleotide sequence ID" value="XM_007397413.1"/>
</dbReference>
<dbReference type="SUPFAM" id="SSF56112">
    <property type="entry name" value="Protein kinase-like (PK-like)"/>
    <property type="match status" value="1"/>
</dbReference>
<protein>
    <recommendedName>
        <fullName evidence="4">Protein kinase domain-containing protein</fullName>
    </recommendedName>
</protein>
<proteinExistence type="predicted"/>
<dbReference type="GeneID" id="18917241"/>
<dbReference type="RefSeq" id="XP_007403062.1">
    <property type="nucleotide sequence ID" value="XM_007403000.1"/>
</dbReference>
<dbReference type="KEGG" id="pco:PHACADRAFT_258902"/>
<dbReference type="AlphaFoldDB" id="K5UG07"/>
<evidence type="ECO:0000313" key="2">
    <source>
        <dbReference type="EMBL" id="EKM54797.1"/>
    </source>
</evidence>
<dbReference type="Proteomes" id="UP000008370">
    <property type="component" value="Unassembled WGS sequence"/>
</dbReference>
<dbReference type="Gene3D" id="1.10.510.10">
    <property type="entry name" value="Transferase(Phosphotransferase) domain 1"/>
    <property type="match status" value="1"/>
</dbReference>
<dbReference type="GeneID" id="18919401"/>
<evidence type="ECO:0008006" key="4">
    <source>
        <dbReference type="Google" id="ProtNLM"/>
    </source>
</evidence>
<keyword evidence="3" id="KW-1185">Reference proteome</keyword>
<dbReference type="EMBL" id="JH930473">
    <property type="protein sequence ID" value="EKM54797.1"/>
    <property type="molecule type" value="Genomic_DNA"/>
</dbReference>
<evidence type="ECO:0000313" key="1">
    <source>
        <dbReference type="EMBL" id="EKM48386.1"/>
    </source>
</evidence>
<dbReference type="InterPro" id="IPR011009">
    <property type="entry name" value="Kinase-like_dom_sf"/>
</dbReference>
<organism evidence="1 3">
    <name type="scientific">Phanerochaete carnosa (strain HHB-10118-sp)</name>
    <name type="common">White-rot fungus</name>
    <name type="synonym">Peniophora carnosa</name>
    <dbReference type="NCBI Taxonomy" id="650164"/>
    <lineage>
        <taxon>Eukaryota</taxon>
        <taxon>Fungi</taxon>
        <taxon>Dikarya</taxon>
        <taxon>Basidiomycota</taxon>
        <taxon>Agaricomycotina</taxon>
        <taxon>Agaricomycetes</taxon>
        <taxon>Polyporales</taxon>
        <taxon>Phanerochaetaceae</taxon>
        <taxon>Phanerochaete</taxon>
    </lineage>
</organism>
<dbReference type="KEGG" id="pco:PHACADRAFT_266395"/>
<dbReference type="InParanoid" id="K5UG07"/>
<accession>K5UG07</accession>
<evidence type="ECO:0000313" key="3">
    <source>
        <dbReference type="Proteomes" id="UP000008370"/>
    </source>
</evidence>
<sequence length="209" mass="22682">MYIASIPCSGTAAGCAASSSGSASEDSSVEVLVKFTKRYNARAHRILDGEGFAPRLYSCSRVYGDLYMVVMEYLAGETMFDLQEAGKSVPQSLYTDVDTAIGKLHEADIVFGDLYLPNIMCVPESGGPSGSPGGLRAKLVDFDWAGTDGEDTYPVTLNDKLPDWVGGMEWGEVMRKEYDIGLLEMVRMVCVRPLDVYANDISFAQLGVQ</sequence>
<dbReference type="EMBL" id="JH931109">
    <property type="protein sequence ID" value="EKM48386.1"/>
    <property type="molecule type" value="Genomic_DNA"/>
</dbReference>
<dbReference type="STRING" id="650164.K5UG07"/>
<name>K5UG07_PHACS</name>
<dbReference type="HOGENOM" id="CLU_013871_0_2_1"/>